<sequence>MSDRMWTRDAECVGTEVEDALVLLDLDGGSYFALNGPAADIWEALAEPVTQAQLVDRLVAKYRVTPEQCAVSVARVLDELAGKGLARQAA</sequence>
<dbReference type="InterPro" id="IPR008792">
    <property type="entry name" value="PQQD"/>
</dbReference>
<proteinExistence type="predicted"/>
<dbReference type="EMBL" id="JBDIME010000014">
    <property type="protein sequence ID" value="MEN2791112.1"/>
    <property type="molecule type" value="Genomic_DNA"/>
</dbReference>
<accession>A0ABU9Y5N3</accession>
<dbReference type="Gene3D" id="1.10.10.1150">
    <property type="entry name" value="Coenzyme PQQ synthesis protein D (PqqD)"/>
    <property type="match status" value="1"/>
</dbReference>
<gene>
    <name evidence="1" type="ORF">ABC974_15865</name>
</gene>
<keyword evidence="2" id="KW-1185">Reference proteome</keyword>
<organism evidence="1 2">
    <name type="scientific">Sphingomonas oligophenolica</name>
    <dbReference type="NCBI Taxonomy" id="301154"/>
    <lineage>
        <taxon>Bacteria</taxon>
        <taxon>Pseudomonadati</taxon>
        <taxon>Pseudomonadota</taxon>
        <taxon>Alphaproteobacteria</taxon>
        <taxon>Sphingomonadales</taxon>
        <taxon>Sphingomonadaceae</taxon>
        <taxon>Sphingomonas</taxon>
    </lineage>
</organism>
<dbReference type="InterPro" id="IPR041881">
    <property type="entry name" value="PqqD_sf"/>
</dbReference>
<evidence type="ECO:0000313" key="1">
    <source>
        <dbReference type="EMBL" id="MEN2791112.1"/>
    </source>
</evidence>
<reference evidence="1 2" key="1">
    <citation type="submission" date="2024-05" db="EMBL/GenBank/DDBJ databases">
        <authorList>
            <person name="Liu Q."/>
            <person name="Xin Y.-H."/>
        </authorList>
    </citation>
    <scope>NUCLEOTIDE SEQUENCE [LARGE SCALE GENOMIC DNA]</scope>
    <source>
        <strain evidence="1 2">CGMCC 1.10181</strain>
    </source>
</reference>
<dbReference type="Pfam" id="PF05402">
    <property type="entry name" value="PqqD"/>
    <property type="match status" value="1"/>
</dbReference>
<dbReference type="RefSeq" id="WP_343888905.1">
    <property type="nucleotide sequence ID" value="NZ_BAAAEH010000014.1"/>
</dbReference>
<evidence type="ECO:0000313" key="2">
    <source>
        <dbReference type="Proteomes" id="UP001419910"/>
    </source>
</evidence>
<comment type="caution">
    <text evidence="1">The sequence shown here is derived from an EMBL/GenBank/DDBJ whole genome shotgun (WGS) entry which is preliminary data.</text>
</comment>
<dbReference type="Proteomes" id="UP001419910">
    <property type="component" value="Unassembled WGS sequence"/>
</dbReference>
<name>A0ABU9Y5N3_9SPHN</name>
<protein>
    <submittedName>
        <fullName evidence="1">PqqD family protein</fullName>
    </submittedName>
</protein>